<accession>A0AAE9BZ23</accession>
<keyword evidence="2" id="KW-1185">Reference proteome</keyword>
<name>A0AAE9BZ23_9CAUD</name>
<reference evidence="1" key="1">
    <citation type="submission" date="2021-05" db="EMBL/GenBank/DDBJ databases">
        <title>Diversity, taxonomy and evolution of archaeal viruses of the class Caudoviricetes.</title>
        <authorList>
            <person name="Liu Y."/>
            <person name="Demina T.A."/>
            <person name="Roux S."/>
            <person name="Aiewsakun P."/>
            <person name="Kazlauskas D."/>
            <person name="Simmonds P."/>
            <person name="Prangishvili D."/>
            <person name="Oksanen H.M."/>
            <person name="Krupovic M."/>
        </authorList>
    </citation>
    <scope>NUCLEOTIDE SEQUENCE</scope>
    <source>
        <strain evidence="1">HRTV-25/14</strain>
    </source>
</reference>
<gene>
    <name evidence="1" type="ORF">HRTV-25_gp5</name>
</gene>
<dbReference type="Proteomes" id="UP000827232">
    <property type="component" value="Segment"/>
</dbReference>
<organism evidence="1 2">
    <name type="scientific">Halorubrum tailed virus 25</name>
    <dbReference type="NCBI Taxonomy" id="2878006"/>
    <lineage>
        <taxon>Viruses</taxon>
        <taxon>Duplodnaviria</taxon>
        <taxon>Heunggongvirae</taxon>
        <taxon>Uroviricota</taxon>
        <taxon>Caudoviricetes</taxon>
        <taxon>Thumleimavirales</taxon>
        <taxon>Hafunaviridae</taxon>
        <taxon>Laminvirus</taxon>
        <taxon>Laminvirus thailandense</taxon>
        <taxon>Laminvirus HRTV25</taxon>
    </lineage>
</organism>
<sequence length="95" mass="10620">MILESFSAGYWLAPELNVASHGGKRAVVQDAVFDELVKETGDEAPRIMVGGRRYRLHPSWGMPHHVVALPDETYSGSGSEAVLVSRPERRWLFEL</sequence>
<dbReference type="EMBL" id="MZ334521">
    <property type="protein sequence ID" value="UBF22586.1"/>
    <property type="molecule type" value="Genomic_DNA"/>
</dbReference>
<evidence type="ECO:0000313" key="2">
    <source>
        <dbReference type="Proteomes" id="UP000827232"/>
    </source>
</evidence>
<protein>
    <submittedName>
        <fullName evidence="1">Uncharacterized protein</fullName>
    </submittedName>
</protein>
<proteinExistence type="predicted"/>
<evidence type="ECO:0000313" key="1">
    <source>
        <dbReference type="EMBL" id="UBF22586.1"/>
    </source>
</evidence>